<accession>A0A7D9KYN6</accession>
<protein>
    <submittedName>
        <fullName evidence="1">Uncharacterized protein</fullName>
    </submittedName>
</protein>
<reference evidence="1" key="1">
    <citation type="submission" date="2020-04" db="EMBL/GenBank/DDBJ databases">
        <authorList>
            <person name="Alioto T."/>
            <person name="Alioto T."/>
            <person name="Gomez Garrido J."/>
        </authorList>
    </citation>
    <scope>NUCLEOTIDE SEQUENCE</scope>
    <source>
        <strain evidence="1">A484AB</strain>
    </source>
</reference>
<sequence length="168" mass="19756">MSDYDNWSLDGLRDECQERQIEFSSKDGVKTQSSKLRTNDKLSDVVVKSGEVQKECKNIEMGTDREILEQSKLPSKTISAQSDFNISHDYGVKGEIPQDPMSFESMQSREQRGSLTFEERMTLLRFEREMALAREEFEVRSEERRRPARMEDKAFELELEREREKDKT</sequence>
<keyword evidence="2" id="KW-1185">Reference proteome</keyword>
<dbReference type="OrthoDB" id="6015585at2759"/>
<comment type="caution">
    <text evidence="1">The sequence shown here is derived from an EMBL/GenBank/DDBJ whole genome shotgun (WGS) entry which is preliminary data.</text>
</comment>
<evidence type="ECO:0000313" key="2">
    <source>
        <dbReference type="Proteomes" id="UP001152795"/>
    </source>
</evidence>
<proteinExistence type="predicted"/>
<evidence type="ECO:0000313" key="1">
    <source>
        <dbReference type="EMBL" id="CAB4023148.1"/>
    </source>
</evidence>
<dbReference type="AlphaFoldDB" id="A0A7D9KYN6"/>
<gene>
    <name evidence="1" type="ORF">PACLA_8A012666</name>
</gene>
<dbReference type="EMBL" id="CACRXK020012342">
    <property type="protein sequence ID" value="CAB4023148.1"/>
    <property type="molecule type" value="Genomic_DNA"/>
</dbReference>
<organism evidence="1 2">
    <name type="scientific">Paramuricea clavata</name>
    <name type="common">Red gorgonian</name>
    <name type="synonym">Violescent sea-whip</name>
    <dbReference type="NCBI Taxonomy" id="317549"/>
    <lineage>
        <taxon>Eukaryota</taxon>
        <taxon>Metazoa</taxon>
        <taxon>Cnidaria</taxon>
        <taxon>Anthozoa</taxon>
        <taxon>Octocorallia</taxon>
        <taxon>Malacalcyonacea</taxon>
        <taxon>Plexauridae</taxon>
        <taxon>Paramuricea</taxon>
    </lineage>
</organism>
<dbReference type="Proteomes" id="UP001152795">
    <property type="component" value="Unassembled WGS sequence"/>
</dbReference>
<name>A0A7D9KYN6_PARCT</name>